<evidence type="ECO:0000256" key="1">
    <source>
        <dbReference type="SAM" id="MobiDB-lite"/>
    </source>
</evidence>
<keyword evidence="3" id="KW-1185">Reference proteome</keyword>
<feature type="region of interest" description="Disordered" evidence="1">
    <location>
        <begin position="119"/>
        <end position="145"/>
    </location>
</feature>
<dbReference type="AlphaFoldDB" id="A0A9D4TAB1"/>
<feature type="compositionally biased region" description="Polar residues" evidence="1">
    <location>
        <begin position="119"/>
        <end position="129"/>
    </location>
</feature>
<accession>A0A9D4TAB1</accession>
<dbReference type="EMBL" id="JABSTV010001245">
    <property type="protein sequence ID" value="KAH7983703.1"/>
    <property type="molecule type" value="Genomic_DNA"/>
</dbReference>
<comment type="caution">
    <text evidence="2">The sequence shown here is derived from an EMBL/GenBank/DDBJ whole genome shotgun (WGS) entry which is preliminary data.</text>
</comment>
<reference evidence="2" key="2">
    <citation type="submission" date="2021-09" db="EMBL/GenBank/DDBJ databases">
        <authorList>
            <person name="Jia N."/>
            <person name="Wang J."/>
            <person name="Shi W."/>
            <person name="Du L."/>
            <person name="Sun Y."/>
            <person name="Zhan W."/>
            <person name="Jiang J."/>
            <person name="Wang Q."/>
            <person name="Zhang B."/>
            <person name="Ji P."/>
            <person name="Sakyi L.B."/>
            <person name="Cui X."/>
            <person name="Yuan T."/>
            <person name="Jiang B."/>
            <person name="Yang W."/>
            <person name="Lam T.T.-Y."/>
            <person name="Chang Q."/>
            <person name="Ding S."/>
            <person name="Wang X."/>
            <person name="Zhu J."/>
            <person name="Ruan X."/>
            <person name="Zhao L."/>
            <person name="Wei J."/>
            <person name="Que T."/>
            <person name="Du C."/>
            <person name="Cheng J."/>
            <person name="Dai P."/>
            <person name="Han X."/>
            <person name="Huang E."/>
            <person name="Gao Y."/>
            <person name="Liu J."/>
            <person name="Shao H."/>
            <person name="Ye R."/>
            <person name="Li L."/>
            <person name="Wei W."/>
            <person name="Wang X."/>
            <person name="Wang C."/>
            <person name="Huo Q."/>
            <person name="Li W."/>
            <person name="Guo W."/>
            <person name="Chen H."/>
            <person name="Chen S."/>
            <person name="Zhou L."/>
            <person name="Zhou L."/>
            <person name="Ni X."/>
            <person name="Tian J."/>
            <person name="Zhou Y."/>
            <person name="Sheng Y."/>
            <person name="Liu T."/>
            <person name="Pan Y."/>
            <person name="Xia L."/>
            <person name="Li J."/>
            <person name="Zhao F."/>
            <person name="Cao W."/>
        </authorList>
    </citation>
    <scope>NUCLEOTIDE SEQUENCE</scope>
    <source>
        <strain evidence="2">Rsan-2018</strain>
        <tissue evidence="2">Larvae</tissue>
    </source>
</reference>
<evidence type="ECO:0000313" key="2">
    <source>
        <dbReference type="EMBL" id="KAH7983703.1"/>
    </source>
</evidence>
<proteinExistence type="predicted"/>
<organism evidence="2 3">
    <name type="scientific">Rhipicephalus sanguineus</name>
    <name type="common">Brown dog tick</name>
    <name type="synonym">Ixodes sanguineus</name>
    <dbReference type="NCBI Taxonomy" id="34632"/>
    <lineage>
        <taxon>Eukaryota</taxon>
        <taxon>Metazoa</taxon>
        <taxon>Ecdysozoa</taxon>
        <taxon>Arthropoda</taxon>
        <taxon>Chelicerata</taxon>
        <taxon>Arachnida</taxon>
        <taxon>Acari</taxon>
        <taxon>Parasitiformes</taxon>
        <taxon>Ixodida</taxon>
        <taxon>Ixodoidea</taxon>
        <taxon>Ixodidae</taxon>
        <taxon>Rhipicephalinae</taxon>
        <taxon>Rhipicephalus</taxon>
        <taxon>Rhipicephalus</taxon>
    </lineage>
</organism>
<dbReference type="Proteomes" id="UP000821837">
    <property type="component" value="Chromosome 1"/>
</dbReference>
<name>A0A9D4TAB1_RHISA</name>
<sequence>MGRDVPSGTGIKRKFDDTAAACSGELPACKSLSSMFLVANSLDTSDDVSYVSSALAIEEGLPDDRSSVNMQWKKASGRVSGAGHRGMFQRAARDLLLDTGAKDTACHCNAVHQTRTFQETRHQPVSLSRGTGRPYIPSAKKPRTRPLEVGMSTNLEVVEGGAADSADSLGDLARDPRIHVLCTLARLLAEAGYPKQLHLEATCAQGEVDALDIIAEYNGIDPIPSMGRDVPIRTGIKSNLDDKAAGFSVESAARKPPSSMFLVASSLENSDGVSCVSSALAIEDSLPDNRSFVNVLRKKADGRVSGPGHRGMCQTAERDFLFETGTKDTACRCHVVHRPRTLQEARRQPVALSRGTERPCIRSAMKPSTRPLEVGMSTSLEVVAVGAGNSADSLGDLARDARIRLLYTLSCGSTKAGYPKQLRLEATCAEESQYPDGLDLGYYFSVDYDL</sequence>
<protein>
    <submittedName>
        <fullName evidence="2">Uncharacterized protein</fullName>
    </submittedName>
</protein>
<reference evidence="2" key="1">
    <citation type="journal article" date="2020" name="Cell">
        <title>Large-Scale Comparative Analyses of Tick Genomes Elucidate Their Genetic Diversity and Vector Capacities.</title>
        <authorList>
            <consortium name="Tick Genome and Microbiome Consortium (TIGMIC)"/>
            <person name="Jia N."/>
            <person name="Wang J."/>
            <person name="Shi W."/>
            <person name="Du L."/>
            <person name="Sun Y."/>
            <person name="Zhan W."/>
            <person name="Jiang J.F."/>
            <person name="Wang Q."/>
            <person name="Zhang B."/>
            <person name="Ji P."/>
            <person name="Bell-Sakyi L."/>
            <person name="Cui X.M."/>
            <person name="Yuan T.T."/>
            <person name="Jiang B.G."/>
            <person name="Yang W.F."/>
            <person name="Lam T.T."/>
            <person name="Chang Q.C."/>
            <person name="Ding S.J."/>
            <person name="Wang X.J."/>
            <person name="Zhu J.G."/>
            <person name="Ruan X.D."/>
            <person name="Zhao L."/>
            <person name="Wei J.T."/>
            <person name="Ye R.Z."/>
            <person name="Que T.C."/>
            <person name="Du C.H."/>
            <person name="Zhou Y.H."/>
            <person name="Cheng J.X."/>
            <person name="Dai P.F."/>
            <person name="Guo W.B."/>
            <person name="Han X.H."/>
            <person name="Huang E.J."/>
            <person name="Li L.F."/>
            <person name="Wei W."/>
            <person name="Gao Y.C."/>
            <person name="Liu J.Z."/>
            <person name="Shao H.Z."/>
            <person name="Wang X."/>
            <person name="Wang C.C."/>
            <person name="Yang T.C."/>
            <person name="Huo Q.B."/>
            <person name="Li W."/>
            <person name="Chen H.Y."/>
            <person name="Chen S.E."/>
            <person name="Zhou L.G."/>
            <person name="Ni X.B."/>
            <person name="Tian J.H."/>
            <person name="Sheng Y."/>
            <person name="Liu T."/>
            <person name="Pan Y.S."/>
            <person name="Xia L.Y."/>
            <person name="Li J."/>
            <person name="Zhao F."/>
            <person name="Cao W.C."/>
        </authorList>
    </citation>
    <scope>NUCLEOTIDE SEQUENCE</scope>
    <source>
        <strain evidence="2">Rsan-2018</strain>
    </source>
</reference>
<evidence type="ECO:0000313" key="3">
    <source>
        <dbReference type="Proteomes" id="UP000821837"/>
    </source>
</evidence>
<gene>
    <name evidence="2" type="ORF">HPB52_013783</name>
</gene>